<protein>
    <submittedName>
        <fullName evidence="10">Sensor histidine kinase</fullName>
        <ecNumber evidence="10">2.7.13.3</ecNumber>
    </submittedName>
</protein>
<dbReference type="Pfam" id="PF00672">
    <property type="entry name" value="HAMP"/>
    <property type="match status" value="1"/>
</dbReference>
<dbReference type="InterPro" id="IPR036890">
    <property type="entry name" value="HATPase_C_sf"/>
</dbReference>
<dbReference type="SMART" id="SM00304">
    <property type="entry name" value="HAMP"/>
    <property type="match status" value="1"/>
</dbReference>
<organism evidence="10 11">
    <name type="scientific">Paenibacillus thermoaerophilus</name>
    <dbReference type="NCBI Taxonomy" id="1215385"/>
    <lineage>
        <taxon>Bacteria</taxon>
        <taxon>Bacillati</taxon>
        <taxon>Bacillota</taxon>
        <taxon>Bacilli</taxon>
        <taxon>Bacillales</taxon>
        <taxon>Paenibacillaceae</taxon>
        <taxon>Paenibacillus</taxon>
    </lineage>
</organism>
<dbReference type="RefSeq" id="WP_138788631.1">
    <property type="nucleotide sequence ID" value="NZ_JBHTGQ010000041.1"/>
</dbReference>
<evidence type="ECO:0000256" key="3">
    <source>
        <dbReference type="ARBA" id="ARBA00022553"/>
    </source>
</evidence>
<evidence type="ECO:0000256" key="8">
    <source>
        <dbReference type="SAM" id="Phobius"/>
    </source>
</evidence>
<keyword evidence="5 10" id="KW-0418">Kinase</keyword>
<proteinExistence type="predicted"/>
<feature type="domain" description="HAMP" evidence="9">
    <location>
        <begin position="320"/>
        <end position="372"/>
    </location>
</feature>
<feature type="coiled-coil region" evidence="7">
    <location>
        <begin position="360"/>
        <end position="394"/>
    </location>
</feature>
<keyword evidence="6 8" id="KW-0472">Membrane</keyword>
<keyword evidence="11" id="KW-1185">Reference proteome</keyword>
<dbReference type="Proteomes" id="UP001596528">
    <property type="component" value="Unassembled WGS sequence"/>
</dbReference>
<keyword evidence="8" id="KW-0812">Transmembrane</keyword>
<dbReference type="CDD" id="cd06225">
    <property type="entry name" value="HAMP"/>
    <property type="match status" value="1"/>
</dbReference>
<evidence type="ECO:0000259" key="9">
    <source>
        <dbReference type="PROSITE" id="PS50885"/>
    </source>
</evidence>
<name>A0ABW2V9D1_9BACL</name>
<dbReference type="InterPro" id="IPR003660">
    <property type="entry name" value="HAMP_dom"/>
</dbReference>
<keyword evidence="4 10" id="KW-0808">Transferase</keyword>
<dbReference type="InterPro" id="IPR003594">
    <property type="entry name" value="HATPase_dom"/>
</dbReference>
<dbReference type="PROSITE" id="PS50885">
    <property type="entry name" value="HAMP"/>
    <property type="match status" value="1"/>
</dbReference>
<accession>A0ABW2V9D1</accession>
<evidence type="ECO:0000256" key="1">
    <source>
        <dbReference type="ARBA" id="ARBA00004651"/>
    </source>
</evidence>
<dbReference type="EMBL" id="JBHTGQ010000041">
    <property type="protein sequence ID" value="MFC7751247.1"/>
    <property type="molecule type" value="Genomic_DNA"/>
</dbReference>
<dbReference type="EC" id="2.7.13.3" evidence="10"/>
<keyword evidence="8" id="KW-1133">Transmembrane helix</keyword>
<dbReference type="Gene3D" id="3.30.565.10">
    <property type="entry name" value="Histidine kinase-like ATPase, C-terminal domain"/>
    <property type="match status" value="1"/>
</dbReference>
<gene>
    <name evidence="10" type="ORF">ACFQWB_15105</name>
</gene>
<evidence type="ECO:0000313" key="10">
    <source>
        <dbReference type="EMBL" id="MFC7751247.1"/>
    </source>
</evidence>
<dbReference type="InterPro" id="IPR010559">
    <property type="entry name" value="Sig_transdc_His_kin_internal"/>
</dbReference>
<keyword evidence="2" id="KW-1003">Cell membrane</keyword>
<evidence type="ECO:0000256" key="6">
    <source>
        <dbReference type="ARBA" id="ARBA00023136"/>
    </source>
</evidence>
<dbReference type="Pfam" id="PF02518">
    <property type="entry name" value="HATPase_c"/>
    <property type="match status" value="1"/>
</dbReference>
<dbReference type="SUPFAM" id="SSF158472">
    <property type="entry name" value="HAMP domain-like"/>
    <property type="match status" value="1"/>
</dbReference>
<comment type="caution">
    <text evidence="10">The sequence shown here is derived from an EMBL/GenBank/DDBJ whole genome shotgun (WGS) entry which is preliminary data.</text>
</comment>
<evidence type="ECO:0000256" key="5">
    <source>
        <dbReference type="ARBA" id="ARBA00022777"/>
    </source>
</evidence>
<evidence type="ECO:0000256" key="4">
    <source>
        <dbReference type="ARBA" id="ARBA00022679"/>
    </source>
</evidence>
<dbReference type="InterPro" id="IPR050640">
    <property type="entry name" value="Bact_2-comp_sensor_kinase"/>
</dbReference>
<keyword evidence="7" id="KW-0175">Coiled coil</keyword>
<keyword evidence="3" id="KW-0597">Phosphoprotein</keyword>
<evidence type="ECO:0000256" key="7">
    <source>
        <dbReference type="SAM" id="Coils"/>
    </source>
</evidence>
<dbReference type="GO" id="GO:0004673">
    <property type="term" value="F:protein histidine kinase activity"/>
    <property type="evidence" value="ECO:0007669"/>
    <property type="project" value="UniProtKB-EC"/>
</dbReference>
<reference evidence="11" key="1">
    <citation type="journal article" date="2019" name="Int. J. Syst. Evol. Microbiol.">
        <title>The Global Catalogue of Microorganisms (GCM) 10K type strain sequencing project: providing services to taxonomists for standard genome sequencing and annotation.</title>
        <authorList>
            <consortium name="The Broad Institute Genomics Platform"/>
            <consortium name="The Broad Institute Genome Sequencing Center for Infectious Disease"/>
            <person name="Wu L."/>
            <person name="Ma J."/>
        </authorList>
    </citation>
    <scope>NUCLEOTIDE SEQUENCE [LARGE SCALE GENOMIC DNA]</scope>
    <source>
        <strain evidence="11">JCM 18657</strain>
    </source>
</reference>
<sequence length="596" mass="67686">MSLRKKLLFAFTLFVIVPLIGLGIGSYMLGQQIIEKKFNEQSATTIEAMSRNIGYMFKEANYYSDVWLVKPEIQSLYRVLDGSAAEISEWPFYENTLRKTLLTFNPIKAVALYGKDNLIIRAGRDSIPAIPYEQLIQHPVYNRIKQLNGVPLWIGPEEYPELTGSLRYFDQIRVVKDFYTMDNRGLLSLRFQFSELDRIFRPYASGDQGVYRYLIVGQSGIVLYDNRRELEGKRIGGELPEFVLESDGLVSGKTDFLGTPSMVMSSPLGLEDMGVFGWRIVSIAPLQYVTGEVNLLLEAVGAILLFGLASALLFNNVFVGRTVRAILRVVASMKRVERGDLSTRLRVAGNDELTVLAKGFNSLIGRVEDLLEEVKREQDRKNRAELMLMQAQIKPHFLFNTLESINTLAIQNQGRQVSQMVQKLGKLLRISIHPDEEITVSQEIEHLRSYLDIQMFRFVDSFVYEIVVPDELGDRIMPKLTLQPLVENCLQHGFEGLDRTGRITIKIREERGDLVFYVADNGRGIQADRLARFGSEPDDKTSPTPVGREHLRLGVRSVADRIRIMYGSRYGITICSAEGYGTTIRGCMPLRRRDEP</sequence>
<dbReference type="SMART" id="SM00387">
    <property type="entry name" value="HATPase_c"/>
    <property type="match status" value="1"/>
</dbReference>
<dbReference type="SUPFAM" id="SSF55874">
    <property type="entry name" value="ATPase domain of HSP90 chaperone/DNA topoisomerase II/histidine kinase"/>
    <property type="match status" value="1"/>
</dbReference>
<dbReference type="PANTHER" id="PTHR34220">
    <property type="entry name" value="SENSOR HISTIDINE KINASE YPDA"/>
    <property type="match status" value="1"/>
</dbReference>
<evidence type="ECO:0000256" key="2">
    <source>
        <dbReference type="ARBA" id="ARBA00022475"/>
    </source>
</evidence>
<dbReference type="PANTHER" id="PTHR34220:SF7">
    <property type="entry name" value="SENSOR HISTIDINE KINASE YPDA"/>
    <property type="match status" value="1"/>
</dbReference>
<dbReference type="Gene3D" id="6.10.340.10">
    <property type="match status" value="1"/>
</dbReference>
<dbReference type="Pfam" id="PF06580">
    <property type="entry name" value="His_kinase"/>
    <property type="match status" value="1"/>
</dbReference>
<evidence type="ECO:0000313" key="11">
    <source>
        <dbReference type="Proteomes" id="UP001596528"/>
    </source>
</evidence>
<comment type="subcellular location">
    <subcellularLocation>
        <location evidence="1">Cell membrane</location>
        <topology evidence="1">Multi-pass membrane protein</topology>
    </subcellularLocation>
</comment>
<feature type="transmembrane region" description="Helical" evidence="8">
    <location>
        <begin position="7"/>
        <end position="29"/>
    </location>
</feature>